<keyword evidence="1" id="KW-0472">Membrane</keyword>
<sequence>MNFKKFFPKTNTLQGLLLNIGLIFIATFLILYLVFHVVLPKITLHGEVITVPNVTLKTIEDLEEDLLSRNLEYEIKPDSDFNKNFPAEVVLKQYPEPGTKVKKGRVVSLTLNASHPPEIKMPKLVDSGVKSAMKELKSYGLEVGEIIYEPGMANLVLDQQIDGKTIEPGTMIYKGTPVDLVVGDQGAPIDNPNIKGLNYFEAETILLGSGLKIGEIFQQSVPADSAGAGTVLRQMPPAGQKVYTGTLIDLWIVEVDSSAIEEMRLMNSGGEESPDFE</sequence>
<reference evidence="3 4" key="1">
    <citation type="submission" date="2018-04" db="EMBL/GenBank/DDBJ databases">
        <title>Complete genome uncultured novel isolate.</title>
        <authorList>
            <person name="Merlino G."/>
        </authorList>
    </citation>
    <scope>NUCLEOTIDE SEQUENCE [LARGE SCALE GENOMIC DNA]</scope>
    <source>
        <strain evidence="4">R1DC9</strain>
    </source>
</reference>
<dbReference type="AlphaFoldDB" id="A0A4D7JN45"/>
<accession>A0A4D7JN45</accession>
<dbReference type="Pfam" id="PF03793">
    <property type="entry name" value="PASTA"/>
    <property type="match status" value="2"/>
</dbReference>
<keyword evidence="1" id="KW-1133">Transmembrane helix</keyword>
<keyword evidence="4" id="KW-1185">Reference proteome</keyword>
<dbReference type="Proteomes" id="UP000298616">
    <property type="component" value="Chromosome"/>
</dbReference>
<feature type="transmembrane region" description="Helical" evidence="1">
    <location>
        <begin position="12"/>
        <end position="35"/>
    </location>
</feature>
<dbReference type="InterPro" id="IPR005543">
    <property type="entry name" value="PASTA_dom"/>
</dbReference>
<dbReference type="CDD" id="cd06577">
    <property type="entry name" value="PASTA_pknB"/>
    <property type="match status" value="3"/>
</dbReference>
<feature type="domain" description="PASTA" evidence="2">
    <location>
        <begin position="46"/>
        <end position="113"/>
    </location>
</feature>
<dbReference type="SMART" id="SM00740">
    <property type="entry name" value="PASTA"/>
    <property type="match status" value="3"/>
</dbReference>
<dbReference type="PROSITE" id="PS51178">
    <property type="entry name" value="PASTA"/>
    <property type="match status" value="3"/>
</dbReference>
<keyword evidence="1" id="KW-0812">Transmembrane</keyword>
<proteinExistence type="predicted"/>
<dbReference type="RefSeq" id="WP_137090528.1">
    <property type="nucleotide sequence ID" value="NZ_CP028923.1"/>
</dbReference>
<gene>
    <name evidence="3" type="ORF">DCC35_09400</name>
</gene>
<evidence type="ECO:0000313" key="4">
    <source>
        <dbReference type="Proteomes" id="UP000298616"/>
    </source>
</evidence>
<dbReference type="KEGG" id="fpf:DCC35_09400"/>
<dbReference type="Gene3D" id="3.30.10.20">
    <property type="match status" value="3"/>
</dbReference>
<evidence type="ECO:0000259" key="2">
    <source>
        <dbReference type="PROSITE" id="PS51178"/>
    </source>
</evidence>
<feature type="domain" description="PASTA" evidence="2">
    <location>
        <begin position="186"/>
        <end position="254"/>
    </location>
</feature>
<feature type="domain" description="PASTA" evidence="2">
    <location>
        <begin position="115"/>
        <end position="184"/>
    </location>
</feature>
<dbReference type="EMBL" id="CP028923">
    <property type="protein sequence ID" value="QCK14940.1"/>
    <property type="molecule type" value="Genomic_DNA"/>
</dbReference>
<name>A0A4D7JN45_9BACT</name>
<evidence type="ECO:0000313" key="3">
    <source>
        <dbReference type="EMBL" id="QCK14940.1"/>
    </source>
</evidence>
<organism evidence="3 4">
    <name type="scientific">Mangrovivirga cuniculi</name>
    <dbReference type="NCBI Taxonomy" id="2715131"/>
    <lineage>
        <taxon>Bacteria</taxon>
        <taxon>Pseudomonadati</taxon>
        <taxon>Bacteroidota</taxon>
        <taxon>Cytophagia</taxon>
        <taxon>Cytophagales</taxon>
        <taxon>Mangrovivirgaceae</taxon>
        <taxon>Mangrovivirga</taxon>
    </lineage>
</organism>
<protein>
    <submittedName>
        <fullName evidence="3">Penicillin-binding protein</fullName>
    </submittedName>
</protein>
<evidence type="ECO:0000256" key="1">
    <source>
        <dbReference type="SAM" id="Phobius"/>
    </source>
</evidence>
<dbReference type="OrthoDB" id="9803895at2"/>